<reference evidence="2 3" key="1">
    <citation type="submission" date="2015-01" db="EMBL/GenBank/DDBJ databases">
        <title>Evolution of Trichinella species and genotypes.</title>
        <authorList>
            <person name="Korhonen P.K."/>
            <person name="Edoardo P."/>
            <person name="Giuseppe L.R."/>
            <person name="Gasser R.B."/>
        </authorList>
    </citation>
    <scope>NUCLEOTIDE SEQUENCE [LARGE SCALE GENOMIC DNA]</scope>
    <source>
        <strain evidence="2">ISS120</strain>
    </source>
</reference>
<name>A0A0V1CDE9_TRIBR</name>
<evidence type="ECO:0000313" key="2">
    <source>
        <dbReference type="EMBL" id="KRY47353.1"/>
    </source>
</evidence>
<organism evidence="2 3">
    <name type="scientific">Trichinella britovi</name>
    <name type="common">Parasitic roundworm</name>
    <dbReference type="NCBI Taxonomy" id="45882"/>
    <lineage>
        <taxon>Eukaryota</taxon>
        <taxon>Metazoa</taxon>
        <taxon>Ecdysozoa</taxon>
        <taxon>Nematoda</taxon>
        <taxon>Enoplea</taxon>
        <taxon>Dorylaimia</taxon>
        <taxon>Trichinellida</taxon>
        <taxon>Trichinellidae</taxon>
        <taxon>Trichinella</taxon>
    </lineage>
</organism>
<protein>
    <submittedName>
        <fullName evidence="2">Uncharacterized protein</fullName>
    </submittedName>
</protein>
<evidence type="ECO:0000256" key="1">
    <source>
        <dbReference type="SAM" id="MobiDB-lite"/>
    </source>
</evidence>
<dbReference type="EMBL" id="JYDI01000246">
    <property type="protein sequence ID" value="KRY47353.1"/>
    <property type="molecule type" value="Genomic_DNA"/>
</dbReference>
<dbReference type="Proteomes" id="UP000054653">
    <property type="component" value="Unassembled WGS sequence"/>
</dbReference>
<keyword evidence="3" id="KW-1185">Reference proteome</keyword>
<proteinExistence type="predicted"/>
<accession>A0A0V1CDE9</accession>
<evidence type="ECO:0000313" key="3">
    <source>
        <dbReference type="Proteomes" id="UP000054653"/>
    </source>
</evidence>
<dbReference type="AlphaFoldDB" id="A0A0V1CDE9"/>
<gene>
    <name evidence="2" type="ORF">T03_7716</name>
</gene>
<comment type="caution">
    <text evidence="2">The sequence shown here is derived from an EMBL/GenBank/DDBJ whole genome shotgun (WGS) entry which is preliminary data.</text>
</comment>
<sequence>MKDDVWRSKKQRRYGSGKSKRDAYGKTDMGSLSREKLKDFCPFLNERGILKVEGRLCRANLLVETKHPMLHPHAMNAASGRCPDQNRLLL</sequence>
<feature type="region of interest" description="Disordered" evidence="1">
    <location>
        <begin position="1"/>
        <end position="28"/>
    </location>
</feature>